<evidence type="ECO:0000256" key="1">
    <source>
        <dbReference type="ARBA" id="ARBA00004651"/>
    </source>
</evidence>
<proteinExistence type="predicted"/>
<reference evidence="9" key="1">
    <citation type="journal article" date="2019" name="Int. J. Syst. Evol. Microbiol.">
        <title>The Global Catalogue of Microorganisms (GCM) 10K type strain sequencing project: providing services to taxonomists for standard genome sequencing and annotation.</title>
        <authorList>
            <consortium name="The Broad Institute Genomics Platform"/>
            <consortium name="The Broad Institute Genome Sequencing Center for Infectious Disease"/>
            <person name="Wu L."/>
            <person name="Ma J."/>
        </authorList>
    </citation>
    <scope>NUCLEOTIDE SEQUENCE [LARGE SCALE GENOMIC DNA]</scope>
    <source>
        <strain evidence="9">KACC 12507</strain>
    </source>
</reference>
<dbReference type="Proteomes" id="UP001595897">
    <property type="component" value="Unassembled WGS sequence"/>
</dbReference>
<feature type="transmembrane region" description="Helical" evidence="6">
    <location>
        <begin position="41"/>
        <end position="63"/>
    </location>
</feature>
<evidence type="ECO:0000256" key="4">
    <source>
        <dbReference type="ARBA" id="ARBA00022989"/>
    </source>
</evidence>
<evidence type="ECO:0000313" key="9">
    <source>
        <dbReference type="Proteomes" id="UP001595897"/>
    </source>
</evidence>
<accession>A0ABV9LRH5</accession>
<keyword evidence="3 6" id="KW-0812">Transmembrane</keyword>
<name>A0ABV9LRH5_9ALTE</name>
<keyword evidence="9" id="KW-1185">Reference proteome</keyword>
<dbReference type="NCBIfam" id="TIGR03954">
    <property type="entry name" value="integ_memb_HG"/>
    <property type="match status" value="1"/>
</dbReference>
<evidence type="ECO:0000313" key="8">
    <source>
        <dbReference type="EMBL" id="MFC4699057.1"/>
    </source>
</evidence>
<feature type="domain" description="DUF3817" evidence="7">
    <location>
        <begin position="12"/>
        <end position="99"/>
    </location>
</feature>
<organism evidence="8 9">
    <name type="scientific">Glaciecola siphonariae</name>
    <dbReference type="NCBI Taxonomy" id="521012"/>
    <lineage>
        <taxon>Bacteria</taxon>
        <taxon>Pseudomonadati</taxon>
        <taxon>Pseudomonadota</taxon>
        <taxon>Gammaproteobacteria</taxon>
        <taxon>Alteromonadales</taxon>
        <taxon>Alteromonadaceae</taxon>
        <taxon>Glaciecola</taxon>
    </lineage>
</organism>
<dbReference type="RefSeq" id="WP_382405782.1">
    <property type="nucleotide sequence ID" value="NZ_JBHSGU010000002.1"/>
</dbReference>
<evidence type="ECO:0000256" key="5">
    <source>
        <dbReference type="ARBA" id="ARBA00023136"/>
    </source>
</evidence>
<dbReference type="PANTHER" id="PTHR40077:SF1">
    <property type="entry name" value="MEMBRANE PROTEIN"/>
    <property type="match status" value="1"/>
</dbReference>
<feature type="transmembrane region" description="Helical" evidence="6">
    <location>
        <begin position="12"/>
        <end position="35"/>
    </location>
</feature>
<evidence type="ECO:0000256" key="6">
    <source>
        <dbReference type="SAM" id="Phobius"/>
    </source>
</evidence>
<keyword evidence="4 6" id="KW-1133">Transmembrane helix</keyword>
<comment type="subcellular location">
    <subcellularLocation>
        <location evidence="1">Cell membrane</location>
        <topology evidence="1">Multi-pass membrane protein</topology>
    </subcellularLocation>
</comment>
<sequence>MNQQLSHKSSGKTLRVATLFEAITLVVLVCAAVPIKYLLDYALLTKVMGPVHGIAFIFFNYIVLRTWSEGLLKGEHATRLMIGAMIPFGGFVNERWLKRELQAKDAI</sequence>
<keyword evidence="5 6" id="KW-0472">Membrane</keyword>
<dbReference type="PANTHER" id="PTHR40077">
    <property type="entry name" value="MEMBRANE PROTEIN-RELATED"/>
    <property type="match status" value="1"/>
</dbReference>
<dbReference type="InterPro" id="IPR023845">
    <property type="entry name" value="DUF3817_TM"/>
</dbReference>
<dbReference type="Pfam" id="PF12823">
    <property type="entry name" value="DUF3817"/>
    <property type="match status" value="1"/>
</dbReference>
<evidence type="ECO:0000259" key="7">
    <source>
        <dbReference type="Pfam" id="PF12823"/>
    </source>
</evidence>
<dbReference type="EMBL" id="JBHSGU010000002">
    <property type="protein sequence ID" value="MFC4699057.1"/>
    <property type="molecule type" value="Genomic_DNA"/>
</dbReference>
<protein>
    <submittedName>
        <fullName evidence="8">DUF3817 domain-containing protein</fullName>
    </submittedName>
</protein>
<keyword evidence="2" id="KW-1003">Cell membrane</keyword>
<evidence type="ECO:0000256" key="2">
    <source>
        <dbReference type="ARBA" id="ARBA00022475"/>
    </source>
</evidence>
<comment type="caution">
    <text evidence="8">The sequence shown here is derived from an EMBL/GenBank/DDBJ whole genome shotgun (WGS) entry which is preliminary data.</text>
</comment>
<gene>
    <name evidence="8" type="ORF">ACFO4O_02675</name>
</gene>
<evidence type="ECO:0000256" key="3">
    <source>
        <dbReference type="ARBA" id="ARBA00022692"/>
    </source>
</evidence>